<accession>W0FLR8</accession>
<name>W0FLR8_9BACT</name>
<evidence type="ECO:0000313" key="1">
    <source>
        <dbReference type="EMBL" id="AHF24399.1"/>
    </source>
</evidence>
<sequence length="87" mass="10077">MLLEYFRGIQAGSVRKEMLDELIDTLEEMKDHYCYGKLKFSDEIILAEIRNSITSYTAVLAEESSRPVQDTGTRDVDKFSLIREQLI</sequence>
<organism evidence="1">
    <name type="scientific">uncultured bacterium Contig1761</name>
    <dbReference type="NCBI Taxonomy" id="1393505"/>
    <lineage>
        <taxon>Bacteria</taxon>
        <taxon>environmental samples</taxon>
    </lineage>
</organism>
<dbReference type="AlphaFoldDB" id="W0FLR8"/>
<reference evidence="1" key="1">
    <citation type="journal article" date="2013" name="PLoS ONE">
        <title>Metagenomic insights into the carbohydrate-active enzymes carried by the microorganisms adhering to solid digesta in the rumen of cows.</title>
        <authorList>
            <person name="Wang L."/>
            <person name="Hatem A."/>
            <person name="Catalyurek U.V."/>
            <person name="Morrison M."/>
            <person name="Yu Z."/>
        </authorList>
    </citation>
    <scope>NUCLEOTIDE SEQUENCE</scope>
</reference>
<protein>
    <submittedName>
        <fullName evidence="1">Uncharacterized protein</fullName>
    </submittedName>
</protein>
<dbReference type="EMBL" id="KC246793">
    <property type="protein sequence ID" value="AHF24399.1"/>
    <property type="molecule type" value="Genomic_DNA"/>
</dbReference>
<proteinExistence type="predicted"/>